<evidence type="ECO:0000313" key="1">
    <source>
        <dbReference type="EMBL" id="TGY75276.1"/>
    </source>
</evidence>
<proteinExistence type="predicted"/>
<organism evidence="1 2">
    <name type="scientific">Lepagella muris</name>
    <dbReference type="NCBI Taxonomy" id="3032870"/>
    <lineage>
        <taxon>Bacteria</taxon>
        <taxon>Pseudomonadati</taxon>
        <taxon>Bacteroidota</taxon>
        <taxon>Bacteroidia</taxon>
        <taxon>Bacteroidales</taxon>
        <taxon>Muribaculaceae</taxon>
        <taxon>Lepagella</taxon>
    </lineage>
</organism>
<gene>
    <name evidence="1" type="ORF">E5331_19940</name>
</gene>
<sequence>MNKILKYDFALPDEISTIVEADFWVLKNYNAKIFSSKSNPVKFTSNVSILIRKGKCNIDINLISYAVKAPCIVNIRRTQILQINRVSDDLEFSVIIMSKRFCDNLFLLLQDCIYYPSAVRQQVTEIPDSLLNKFECLYSRINSIFEDKANPFGYQAMSLCLASFFFETAYKCYMQLANDFQKGNNRLTSKFISLVQKHFKTERFLEFYANKLEVSTKHLSRTMKNVTGFTAVEWIERYVILEAKVLLKSSNLNVKQISEELNFPSQSFFGKYFKKIVGISPKDFRSS</sequence>
<accession>A0AC61RC37</accession>
<evidence type="ECO:0000313" key="2">
    <source>
        <dbReference type="Proteomes" id="UP000306319"/>
    </source>
</evidence>
<name>A0AC61RC37_9BACT</name>
<protein>
    <submittedName>
        <fullName evidence="1">AraC family transcriptional regulator</fullName>
    </submittedName>
</protein>
<dbReference type="Proteomes" id="UP000306319">
    <property type="component" value="Unassembled WGS sequence"/>
</dbReference>
<reference evidence="1" key="1">
    <citation type="submission" date="2019-04" db="EMBL/GenBank/DDBJ databases">
        <title>Microbes associate with the intestines of laboratory mice.</title>
        <authorList>
            <person name="Navarre W."/>
            <person name="Wong E."/>
            <person name="Huang K."/>
            <person name="Tropini C."/>
            <person name="Ng K."/>
            <person name="Yu B."/>
        </authorList>
    </citation>
    <scope>NUCLEOTIDE SEQUENCE</scope>
    <source>
        <strain evidence="1">NM04_E33</strain>
    </source>
</reference>
<keyword evidence="2" id="KW-1185">Reference proteome</keyword>
<comment type="caution">
    <text evidence="1">The sequence shown here is derived from an EMBL/GenBank/DDBJ whole genome shotgun (WGS) entry which is preliminary data.</text>
</comment>
<dbReference type="EMBL" id="SRYB01000064">
    <property type="protein sequence ID" value="TGY75276.1"/>
    <property type="molecule type" value="Genomic_DNA"/>
</dbReference>